<evidence type="ECO:0000256" key="1">
    <source>
        <dbReference type="SAM" id="MobiDB-lite"/>
    </source>
</evidence>
<keyword evidence="3" id="KW-0863">Zinc-finger</keyword>
<feature type="compositionally biased region" description="Basic residues" evidence="1">
    <location>
        <begin position="170"/>
        <end position="180"/>
    </location>
</feature>
<sequence>MSLFKKISKANHTAITDQSISDISSDHSISETVPPATLIFDIEKRKRFEEHLQSPEDEYWCQACDIYFQKEEDVLTHMQTQEHLDIEATWKVKNPEDAFSSKRYRSGKPSRQELKKQALSERKKLRKMGLLAPAKTGQGLIKEKSNKKFNKDDYFTMKRQKEKKDTRAQGHIKLKTKKTQRVKEDK</sequence>
<keyword evidence="3" id="KW-0862">Zinc</keyword>
<reference evidence="3 4" key="1">
    <citation type="journal article" date="2014" name="PLoS Genet.">
        <title>The Genome of Spironucleus salmonicida Highlights a Fish Pathogen Adapted to Fluctuating Environments.</title>
        <authorList>
            <person name="Xu F."/>
            <person name="Jerlstrom-Hultqvist J."/>
            <person name="Einarsson E."/>
            <person name="Astvaldsson A."/>
            <person name="Svard S.G."/>
            <person name="Andersson J.O."/>
        </authorList>
    </citation>
    <scope>NUCLEOTIDE SEQUENCE</scope>
    <source>
        <strain evidence="4">ATCC 50377</strain>
    </source>
</reference>
<evidence type="ECO:0000313" key="3">
    <source>
        <dbReference type="EMBL" id="EST46314.1"/>
    </source>
</evidence>
<dbReference type="GO" id="GO:0008270">
    <property type="term" value="F:zinc ion binding"/>
    <property type="evidence" value="ECO:0007669"/>
    <property type="project" value="UniProtKB-KW"/>
</dbReference>
<dbReference type="EMBL" id="KI546078">
    <property type="protein sequence ID" value="EST46314.1"/>
    <property type="molecule type" value="Genomic_DNA"/>
</dbReference>
<organism evidence="3">
    <name type="scientific">Spironucleus salmonicida</name>
    <dbReference type="NCBI Taxonomy" id="348837"/>
    <lineage>
        <taxon>Eukaryota</taxon>
        <taxon>Metamonada</taxon>
        <taxon>Diplomonadida</taxon>
        <taxon>Hexamitidae</taxon>
        <taxon>Hexamitinae</taxon>
        <taxon>Spironucleus</taxon>
    </lineage>
</organism>
<evidence type="ECO:0000259" key="2">
    <source>
        <dbReference type="PROSITE" id="PS00028"/>
    </source>
</evidence>
<keyword evidence="5" id="KW-1185">Reference proteome</keyword>
<dbReference type="InterPro" id="IPR013087">
    <property type="entry name" value="Znf_C2H2_type"/>
</dbReference>
<keyword evidence="3" id="KW-0479">Metal-binding</keyword>
<protein>
    <submittedName>
        <fullName evidence="3">Zinc-finger double-stranded RNA-binding domain-containing protein</fullName>
    </submittedName>
</protein>
<dbReference type="Proteomes" id="UP000018208">
    <property type="component" value="Unassembled WGS sequence"/>
</dbReference>
<proteinExistence type="predicted"/>
<evidence type="ECO:0000313" key="4">
    <source>
        <dbReference type="EMBL" id="KAH0575578.1"/>
    </source>
</evidence>
<gene>
    <name evidence="3" type="ORF">SS50377_13701</name>
    <name evidence="4" type="ORF">SS50377_23213</name>
</gene>
<feature type="region of interest" description="Disordered" evidence="1">
    <location>
        <begin position="151"/>
        <end position="186"/>
    </location>
</feature>
<dbReference type="SUPFAM" id="SSF57667">
    <property type="entry name" value="beta-beta-alpha zinc fingers"/>
    <property type="match status" value="1"/>
</dbReference>
<feature type="domain" description="C2H2-type" evidence="2">
    <location>
        <begin position="61"/>
        <end position="83"/>
    </location>
</feature>
<dbReference type="EMBL" id="AUWU02000003">
    <property type="protein sequence ID" value="KAH0575578.1"/>
    <property type="molecule type" value="Genomic_DNA"/>
</dbReference>
<dbReference type="InterPro" id="IPR036236">
    <property type="entry name" value="Znf_C2H2_sf"/>
</dbReference>
<dbReference type="AlphaFoldDB" id="V6LZN9"/>
<evidence type="ECO:0000313" key="5">
    <source>
        <dbReference type="Proteomes" id="UP000018208"/>
    </source>
</evidence>
<dbReference type="VEuPathDB" id="GiardiaDB:SS50377_23213"/>
<dbReference type="PROSITE" id="PS00028">
    <property type="entry name" value="ZINC_FINGER_C2H2_1"/>
    <property type="match status" value="1"/>
</dbReference>
<name>V6LZN9_9EUKA</name>
<accession>V6LZN9</accession>
<reference evidence="4" key="2">
    <citation type="submission" date="2020-12" db="EMBL/GenBank/DDBJ databases">
        <title>New Spironucleus salmonicida genome in near-complete chromosomes.</title>
        <authorList>
            <person name="Xu F."/>
            <person name="Kurt Z."/>
            <person name="Jimenez-Gonzalez A."/>
            <person name="Astvaldsson A."/>
            <person name="Andersson J.O."/>
            <person name="Svard S.G."/>
        </authorList>
    </citation>
    <scope>NUCLEOTIDE SEQUENCE</scope>
    <source>
        <strain evidence="4">ATCC 50377</strain>
    </source>
</reference>